<dbReference type="STRING" id="1423759.FC92_GL000482"/>
<comment type="caution">
    <text evidence="9">The sequence shown here is derived from an EMBL/GenBank/DDBJ whole genome shotgun (WGS) entry which is preliminary data.</text>
</comment>
<proteinExistence type="inferred from homology"/>
<evidence type="ECO:0000256" key="5">
    <source>
        <dbReference type="ARBA" id="ARBA00022989"/>
    </source>
</evidence>
<dbReference type="PANTHER" id="PTHR30151">
    <property type="entry name" value="ALKANE SULFONATE ABC TRANSPORTER-RELATED, MEMBRANE SUBUNIT"/>
    <property type="match status" value="1"/>
</dbReference>
<dbReference type="PROSITE" id="PS50928">
    <property type="entry name" value="ABC_TM1"/>
    <property type="match status" value="1"/>
</dbReference>
<keyword evidence="6 7" id="KW-0472">Membrane</keyword>
<dbReference type="InterPro" id="IPR035906">
    <property type="entry name" value="MetI-like_sf"/>
</dbReference>
<keyword evidence="5 7" id="KW-1133">Transmembrane helix</keyword>
<dbReference type="PATRIC" id="fig|1423759.3.peg.520"/>
<dbReference type="GeneID" id="98311090"/>
<gene>
    <name evidence="9" type="ORF">FC92_GL000482</name>
</gene>
<evidence type="ECO:0000313" key="10">
    <source>
        <dbReference type="Proteomes" id="UP000051448"/>
    </source>
</evidence>
<keyword evidence="10" id="KW-1185">Reference proteome</keyword>
<sequence length="276" mass="30801">MENIETNVNYHFSIKFKKSLPWLIPVFLVVFWQIACNLSWVNETLLPSPIDVVTNGIKLFKKGELQENMSISLYRATAGLLIGGGLGFVLGFINGVSHTARLLFDSTIQMLRNIPHLALIPLIILWLGIGESAKISLVALGCLFPMYINTYHGITSVDPKLIQMGKSYELSKKDLFIKVIFPGALPTILMGVRYALGVMWTTLIVSETISASSGIGYMSTNAEQFMDMKTIVLCILIYALLGKLSDFIAKNLEDIFLEWRTIERRSADASETSRDK</sequence>
<keyword evidence="3" id="KW-1003">Cell membrane</keyword>
<dbReference type="PANTHER" id="PTHR30151:SF38">
    <property type="entry name" value="ALIPHATIC SULFONATES TRANSPORT PERMEASE PROTEIN SSUC-RELATED"/>
    <property type="match status" value="1"/>
</dbReference>
<feature type="transmembrane region" description="Helical" evidence="7">
    <location>
        <begin position="20"/>
        <end position="40"/>
    </location>
</feature>
<evidence type="ECO:0000256" key="3">
    <source>
        <dbReference type="ARBA" id="ARBA00022475"/>
    </source>
</evidence>
<dbReference type="RefSeq" id="WP_057869604.1">
    <property type="nucleotide sequence ID" value="NZ_AZDX01000016.1"/>
</dbReference>
<keyword evidence="4 7" id="KW-0812">Transmembrane</keyword>
<dbReference type="Proteomes" id="UP000051448">
    <property type="component" value="Unassembled WGS sequence"/>
</dbReference>
<feature type="transmembrane region" description="Helical" evidence="7">
    <location>
        <begin position="175"/>
        <end position="192"/>
    </location>
</feature>
<feature type="transmembrane region" description="Helical" evidence="7">
    <location>
        <begin position="135"/>
        <end position="154"/>
    </location>
</feature>
<organism evidence="9 10">
    <name type="scientific">Liquorilactobacillus hordei DSM 19519</name>
    <dbReference type="NCBI Taxonomy" id="1423759"/>
    <lineage>
        <taxon>Bacteria</taxon>
        <taxon>Bacillati</taxon>
        <taxon>Bacillota</taxon>
        <taxon>Bacilli</taxon>
        <taxon>Lactobacillales</taxon>
        <taxon>Lactobacillaceae</taxon>
        <taxon>Liquorilactobacillus</taxon>
    </lineage>
</organism>
<dbReference type="GO" id="GO:0042918">
    <property type="term" value="P:alkanesulfonate transmembrane transport"/>
    <property type="evidence" value="ECO:0007669"/>
    <property type="project" value="UniProtKB-ARBA"/>
</dbReference>
<dbReference type="AlphaFoldDB" id="A0A0R1MEZ4"/>
<dbReference type="GO" id="GO:0005886">
    <property type="term" value="C:plasma membrane"/>
    <property type="evidence" value="ECO:0007669"/>
    <property type="project" value="UniProtKB-SubCell"/>
</dbReference>
<comment type="subcellular location">
    <subcellularLocation>
        <location evidence="1 7">Cell membrane</location>
        <topology evidence="1 7">Multi-pass membrane protein</topology>
    </subcellularLocation>
</comment>
<feature type="transmembrane region" description="Helical" evidence="7">
    <location>
        <begin position="113"/>
        <end position="129"/>
    </location>
</feature>
<evidence type="ECO:0000259" key="8">
    <source>
        <dbReference type="PROSITE" id="PS50928"/>
    </source>
</evidence>
<dbReference type="InterPro" id="IPR000515">
    <property type="entry name" value="MetI-like"/>
</dbReference>
<comment type="similarity">
    <text evidence="7">Belongs to the binding-protein-dependent transport system permease family.</text>
</comment>
<dbReference type="OrthoDB" id="9804353at2"/>
<dbReference type="CDD" id="cd06261">
    <property type="entry name" value="TM_PBP2"/>
    <property type="match status" value="1"/>
</dbReference>
<protein>
    <submittedName>
        <fullName evidence="9">ABC transporter permease</fullName>
    </submittedName>
</protein>
<evidence type="ECO:0000256" key="7">
    <source>
        <dbReference type="RuleBase" id="RU363032"/>
    </source>
</evidence>
<dbReference type="EMBL" id="AZDX01000016">
    <property type="protein sequence ID" value="KRL06695.1"/>
    <property type="molecule type" value="Genomic_DNA"/>
</dbReference>
<evidence type="ECO:0000256" key="1">
    <source>
        <dbReference type="ARBA" id="ARBA00004651"/>
    </source>
</evidence>
<accession>A0A0R1MEZ4</accession>
<dbReference type="Gene3D" id="1.10.3720.10">
    <property type="entry name" value="MetI-like"/>
    <property type="match status" value="1"/>
</dbReference>
<evidence type="ECO:0000256" key="4">
    <source>
        <dbReference type="ARBA" id="ARBA00022692"/>
    </source>
</evidence>
<name>A0A0R1MEZ4_9LACO</name>
<reference evidence="9 10" key="1">
    <citation type="journal article" date="2015" name="Genome Announc.">
        <title>Expanding the biotechnology potential of lactobacilli through comparative genomics of 213 strains and associated genera.</title>
        <authorList>
            <person name="Sun Z."/>
            <person name="Harris H.M."/>
            <person name="McCann A."/>
            <person name="Guo C."/>
            <person name="Argimon S."/>
            <person name="Zhang W."/>
            <person name="Yang X."/>
            <person name="Jeffery I.B."/>
            <person name="Cooney J.C."/>
            <person name="Kagawa T.F."/>
            <person name="Liu W."/>
            <person name="Song Y."/>
            <person name="Salvetti E."/>
            <person name="Wrobel A."/>
            <person name="Rasinkangas P."/>
            <person name="Parkhill J."/>
            <person name="Rea M.C."/>
            <person name="O'Sullivan O."/>
            <person name="Ritari J."/>
            <person name="Douillard F.P."/>
            <person name="Paul Ross R."/>
            <person name="Yang R."/>
            <person name="Briner A.E."/>
            <person name="Felis G.E."/>
            <person name="de Vos W.M."/>
            <person name="Barrangou R."/>
            <person name="Klaenhammer T.R."/>
            <person name="Caufield P.W."/>
            <person name="Cui Y."/>
            <person name="Zhang H."/>
            <person name="O'Toole P.W."/>
        </authorList>
    </citation>
    <scope>NUCLEOTIDE SEQUENCE [LARGE SCALE GENOMIC DNA]</scope>
    <source>
        <strain evidence="9 10">DSM 19519</strain>
    </source>
</reference>
<keyword evidence="2 7" id="KW-0813">Transport</keyword>
<feature type="transmembrane region" description="Helical" evidence="7">
    <location>
        <begin position="230"/>
        <end position="249"/>
    </location>
</feature>
<feature type="domain" description="ABC transmembrane type-1" evidence="8">
    <location>
        <begin position="69"/>
        <end position="249"/>
    </location>
</feature>
<evidence type="ECO:0000313" key="9">
    <source>
        <dbReference type="EMBL" id="KRL06695.1"/>
    </source>
</evidence>
<evidence type="ECO:0000256" key="2">
    <source>
        <dbReference type="ARBA" id="ARBA00022448"/>
    </source>
</evidence>
<dbReference type="FunFam" id="1.10.3720.10:FF:000003">
    <property type="entry name" value="Aliphatic sulfonate ABC transporter permease"/>
    <property type="match status" value="1"/>
</dbReference>
<evidence type="ECO:0000256" key="6">
    <source>
        <dbReference type="ARBA" id="ARBA00023136"/>
    </source>
</evidence>
<dbReference type="Pfam" id="PF00528">
    <property type="entry name" value="BPD_transp_1"/>
    <property type="match status" value="1"/>
</dbReference>
<dbReference type="SUPFAM" id="SSF161098">
    <property type="entry name" value="MetI-like"/>
    <property type="match status" value="1"/>
</dbReference>
<feature type="transmembrane region" description="Helical" evidence="7">
    <location>
        <begin position="73"/>
        <end position="93"/>
    </location>
</feature>